<feature type="domain" description="DAGKc" evidence="1">
    <location>
        <begin position="1"/>
        <end position="135"/>
    </location>
</feature>
<dbReference type="GO" id="GO:0005886">
    <property type="term" value="C:plasma membrane"/>
    <property type="evidence" value="ECO:0007669"/>
    <property type="project" value="TreeGrafter"/>
</dbReference>
<dbReference type="Gene3D" id="2.60.200.40">
    <property type="match status" value="1"/>
</dbReference>
<dbReference type="SUPFAM" id="SSF111331">
    <property type="entry name" value="NAD kinase/diacylglycerol kinase-like"/>
    <property type="match status" value="1"/>
</dbReference>
<dbReference type="GO" id="GO:0004143">
    <property type="term" value="F:ATP-dependent diacylglycerol kinase activity"/>
    <property type="evidence" value="ECO:0007669"/>
    <property type="project" value="TreeGrafter"/>
</dbReference>
<dbReference type="InterPro" id="IPR001206">
    <property type="entry name" value="Diacylglycerol_kinase_cat_dom"/>
</dbReference>
<dbReference type="AlphaFoldDB" id="A0A6J6SNS0"/>
<dbReference type="PROSITE" id="PS50146">
    <property type="entry name" value="DAGK"/>
    <property type="match status" value="1"/>
</dbReference>
<accession>A0A6J6SNS0</accession>
<dbReference type="PANTHER" id="PTHR12358">
    <property type="entry name" value="SPHINGOSINE KINASE"/>
    <property type="match status" value="1"/>
</dbReference>
<gene>
    <name evidence="2" type="ORF">UFOPK2786_00484</name>
</gene>
<dbReference type="InterPro" id="IPR017438">
    <property type="entry name" value="ATP-NAD_kinase_N"/>
</dbReference>
<evidence type="ECO:0000259" key="1">
    <source>
        <dbReference type="PROSITE" id="PS50146"/>
    </source>
</evidence>
<dbReference type="Pfam" id="PF00781">
    <property type="entry name" value="DAGK_cat"/>
    <property type="match status" value="1"/>
</dbReference>
<sequence>MRGLLIVNPRATTTSPRVTDVLVQALSNELDLEVTVTTHKGHGIAIGERARAEGLDIVVTLGGDGVIHEVVNGLLTNGVHADLPRLATVPGGSGNVFARALGLPADPVEATGHLLDAVRHDRTRRIGLGRAGDRWFIANAGIGLDAEVIDAMERQRRAGHTATPVRYLGTVLRQIFWTTDRRNPRLSLKRGGQESIDGVFHVIVQNTSPWTYFGKWPIEPCPNASFDTGLDVFALRSLDTTNTLLAARRMIMHARAGSNRGSIVIWHDVDAFTVTMTVPTGLQIDGESIGLFSEVSFESVPSALEVYV</sequence>
<evidence type="ECO:0000313" key="2">
    <source>
        <dbReference type="EMBL" id="CAB4735829.1"/>
    </source>
</evidence>
<dbReference type="InterPro" id="IPR050187">
    <property type="entry name" value="Lipid_Phosphate_FormReg"/>
</dbReference>
<reference evidence="2" key="1">
    <citation type="submission" date="2020-05" db="EMBL/GenBank/DDBJ databases">
        <authorList>
            <person name="Chiriac C."/>
            <person name="Salcher M."/>
            <person name="Ghai R."/>
            <person name="Kavagutti S V."/>
        </authorList>
    </citation>
    <scope>NUCLEOTIDE SEQUENCE</scope>
</reference>
<dbReference type="Gene3D" id="3.40.50.10330">
    <property type="entry name" value="Probable inorganic polyphosphate/atp-NAD kinase, domain 1"/>
    <property type="match status" value="1"/>
</dbReference>
<name>A0A6J6SNS0_9ZZZZ</name>
<proteinExistence type="predicted"/>
<dbReference type="InterPro" id="IPR016064">
    <property type="entry name" value="NAD/diacylglycerol_kinase_sf"/>
</dbReference>
<protein>
    <submittedName>
        <fullName evidence="2">Unannotated protein</fullName>
    </submittedName>
</protein>
<dbReference type="SMART" id="SM00046">
    <property type="entry name" value="DAGKc"/>
    <property type="match status" value="1"/>
</dbReference>
<organism evidence="2">
    <name type="scientific">freshwater metagenome</name>
    <dbReference type="NCBI Taxonomy" id="449393"/>
    <lineage>
        <taxon>unclassified sequences</taxon>
        <taxon>metagenomes</taxon>
        <taxon>ecological metagenomes</taxon>
    </lineage>
</organism>
<dbReference type="PANTHER" id="PTHR12358:SF106">
    <property type="entry name" value="LIPID KINASE YEGS"/>
    <property type="match status" value="1"/>
</dbReference>
<dbReference type="EMBL" id="CAEZYW010000052">
    <property type="protein sequence ID" value="CAB4735829.1"/>
    <property type="molecule type" value="Genomic_DNA"/>
</dbReference>